<evidence type="ECO:0000313" key="2">
    <source>
        <dbReference type="EMBL" id="TBO60816.1"/>
    </source>
</evidence>
<dbReference type="InterPro" id="IPR003779">
    <property type="entry name" value="CMD-like"/>
</dbReference>
<dbReference type="GO" id="GO:0051920">
    <property type="term" value="F:peroxiredoxin activity"/>
    <property type="evidence" value="ECO:0007669"/>
    <property type="project" value="InterPro"/>
</dbReference>
<dbReference type="Pfam" id="PF02627">
    <property type="entry name" value="CMD"/>
    <property type="match status" value="1"/>
</dbReference>
<dbReference type="InterPro" id="IPR029032">
    <property type="entry name" value="AhpD-like"/>
</dbReference>
<dbReference type="Proteomes" id="UP000292452">
    <property type="component" value="Unassembled WGS sequence"/>
</dbReference>
<dbReference type="RefSeq" id="WP_131122249.1">
    <property type="nucleotide sequence ID" value="NZ_SIXH01000024.1"/>
</dbReference>
<reference evidence="2 3" key="1">
    <citation type="submission" date="2019-02" db="EMBL/GenBank/DDBJ databases">
        <title>Draft Genome Sequence of Streptomyces sp. AM-2504, identified by 16S rRNA comparative analysis as a Streptomyces Kasugaensis strain.</title>
        <authorList>
            <person name="Napolioni V."/>
            <person name="Giuliodori A.M."/>
            <person name="Spurio R."/>
            <person name="Fabbretti A."/>
        </authorList>
    </citation>
    <scope>NUCLEOTIDE SEQUENCE [LARGE SCALE GENOMIC DNA]</scope>
    <source>
        <strain evidence="2 3">AM-2504</strain>
    </source>
</reference>
<dbReference type="PANTHER" id="PTHR34846:SF5">
    <property type="entry name" value="CARBOXYMUCONOLACTONE DECARBOXYLASE-LIKE DOMAIN-CONTAINING PROTEIN"/>
    <property type="match status" value="1"/>
</dbReference>
<gene>
    <name evidence="2" type="ORF">EYS09_04390</name>
</gene>
<name>A0A4Q9HZS7_STRKA</name>
<dbReference type="AlphaFoldDB" id="A0A4Q9HZS7"/>
<evidence type="ECO:0000259" key="1">
    <source>
        <dbReference type="Pfam" id="PF02627"/>
    </source>
</evidence>
<comment type="caution">
    <text evidence="2">The sequence shown here is derived from an EMBL/GenBank/DDBJ whole genome shotgun (WGS) entry which is preliminary data.</text>
</comment>
<dbReference type="EMBL" id="SIXH01000024">
    <property type="protein sequence ID" value="TBO60816.1"/>
    <property type="molecule type" value="Genomic_DNA"/>
</dbReference>
<dbReference type="Gene3D" id="1.20.1290.10">
    <property type="entry name" value="AhpD-like"/>
    <property type="match status" value="1"/>
</dbReference>
<proteinExistence type="predicted"/>
<protein>
    <submittedName>
        <fullName evidence="2">Carboxymuconolactone decarboxylase family protein</fullName>
    </submittedName>
</protein>
<dbReference type="SUPFAM" id="SSF69118">
    <property type="entry name" value="AhpD-like"/>
    <property type="match status" value="1"/>
</dbReference>
<sequence>MSRIPLTPVESLTPTARDFLRRHGELNVFRLLAGAPKVFDGWSAMVDAQLDGGSFSPRLRELVILRIAHLQRCAYQIAQHTDVGRAAGISDAEIGALSAEGPVPGFAEPENTVLIFVGELCTTGTVTQETFAATRAVLDEARLTELLLLISLYYGLALVLNAAEPDIDDQARLETSP</sequence>
<organism evidence="2 3">
    <name type="scientific">Streptomyces kasugaensis</name>
    <dbReference type="NCBI Taxonomy" id="1946"/>
    <lineage>
        <taxon>Bacteria</taxon>
        <taxon>Bacillati</taxon>
        <taxon>Actinomycetota</taxon>
        <taxon>Actinomycetes</taxon>
        <taxon>Kitasatosporales</taxon>
        <taxon>Streptomycetaceae</taxon>
        <taxon>Streptomyces</taxon>
    </lineage>
</organism>
<dbReference type="PANTHER" id="PTHR34846">
    <property type="entry name" value="4-CARBOXYMUCONOLACTONE DECARBOXYLASE FAMILY PROTEIN (AFU_ORTHOLOGUE AFUA_6G11590)"/>
    <property type="match status" value="1"/>
</dbReference>
<accession>A0A4Q9HZS7</accession>
<keyword evidence="3" id="KW-1185">Reference proteome</keyword>
<evidence type="ECO:0000313" key="3">
    <source>
        <dbReference type="Proteomes" id="UP000292452"/>
    </source>
</evidence>
<feature type="domain" description="Carboxymuconolactone decarboxylase-like" evidence="1">
    <location>
        <begin position="36"/>
        <end position="110"/>
    </location>
</feature>